<reference evidence="3 5" key="1">
    <citation type="journal article" date="2011" name="Nature">
        <title>The Medicago genome provides insight into the evolution of rhizobial symbioses.</title>
        <authorList>
            <person name="Young N.D."/>
            <person name="Debelle F."/>
            <person name="Oldroyd G.E."/>
            <person name="Geurts R."/>
            <person name="Cannon S.B."/>
            <person name="Udvardi M.K."/>
            <person name="Benedito V.A."/>
            <person name="Mayer K.F."/>
            <person name="Gouzy J."/>
            <person name="Schoof H."/>
            <person name="Van de Peer Y."/>
            <person name="Proost S."/>
            <person name="Cook D.R."/>
            <person name="Meyers B.C."/>
            <person name="Spannagl M."/>
            <person name="Cheung F."/>
            <person name="De Mita S."/>
            <person name="Krishnakumar V."/>
            <person name="Gundlach H."/>
            <person name="Zhou S."/>
            <person name="Mudge J."/>
            <person name="Bharti A.K."/>
            <person name="Murray J.D."/>
            <person name="Naoumkina M.A."/>
            <person name="Rosen B."/>
            <person name="Silverstein K.A."/>
            <person name="Tang H."/>
            <person name="Rombauts S."/>
            <person name="Zhao P.X."/>
            <person name="Zhou P."/>
            <person name="Barbe V."/>
            <person name="Bardou P."/>
            <person name="Bechner M."/>
            <person name="Bellec A."/>
            <person name="Berger A."/>
            <person name="Berges H."/>
            <person name="Bidwell S."/>
            <person name="Bisseling T."/>
            <person name="Choisne N."/>
            <person name="Couloux A."/>
            <person name="Denny R."/>
            <person name="Deshpande S."/>
            <person name="Dai X."/>
            <person name="Doyle J.J."/>
            <person name="Dudez A.M."/>
            <person name="Farmer A.D."/>
            <person name="Fouteau S."/>
            <person name="Franken C."/>
            <person name="Gibelin C."/>
            <person name="Gish J."/>
            <person name="Goldstein S."/>
            <person name="Gonzalez A.J."/>
            <person name="Green P.J."/>
            <person name="Hallab A."/>
            <person name="Hartog M."/>
            <person name="Hua A."/>
            <person name="Humphray S.J."/>
            <person name="Jeong D.H."/>
            <person name="Jing Y."/>
            <person name="Jocker A."/>
            <person name="Kenton S.M."/>
            <person name="Kim D.J."/>
            <person name="Klee K."/>
            <person name="Lai H."/>
            <person name="Lang C."/>
            <person name="Lin S."/>
            <person name="Macmil S.L."/>
            <person name="Magdelenat G."/>
            <person name="Matthews L."/>
            <person name="McCorrison J."/>
            <person name="Monaghan E.L."/>
            <person name="Mun J.H."/>
            <person name="Najar F.Z."/>
            <person name="Nicholson C."/>
            <person name="Noirot C."/>
            <person name="O'Bleness M."/>
            <person name="Paule C.R."/>
            <person name="Poulain J."/>
            <person name="Prion F."/>
            <person name="Qin B."/>
            <person name="Qu C."/>
            <person name="Retzel E.F."/>
            <person name="Riddle C."/>
            <person name="Sallet E."/>
            <person name="Samain S."/>
            <person name="Samson N."/>
            <person name="Sanders I."/>
            <person name="Saurat O."/>
            <person name="Scarpelli C."/>
            <person name="Schiex T."/>
            <person name="Segurens B."/>
            <person name="Severin A.J."/>
            <person name="Sherrier D.J."/>
            <person name="Shi R."/>
            <person name="Sims S."/>
            <person name="Singer S.R."/>
            <person name="Sinharoy S."/>
            <person name="Sterck L."/>
            <person name="Viollet A."/>
            <person name="Wang B.B."/>
            <person name="Wang K."/>
            <person name="Wang M."/>
            <person name="Wang X."/>
            <person name="Warfsmann J."/>
            <person name="Weissenbach J."/>
            <person name="White D.D."/>
            <person name="White J.D."/>
            <person name="Wiley G.B."/>
            <person name="Wincker P."/>
            <person name="Xing Y."/>
            <person name="Yang L."/>
            <person name="Yao Z."/>
            <person name="Ying F."/>
            <person name="Zhai J."/>
            <person name="Zhou L."/>
            <person name="Zuber A."/>
            <person name="Denarie J."/>
            <person name="Dixon R.A."/>
            <person name="May G.D."/>
            <person name="Schwartz D.C."/>
            <person name="Rogers J."/>
            <person name="Quetier F."/>
            <person name="Town C.D."/>
            <person name="Roe B.A."/>
        </authorList>
    </citation>
    <scope>NUCLEOTIDE SEQUENCE [LARGE SCALE GENOMIC DNA]</scope>
    <source>
        <strain evidence="3">A17</strain>
        <strain evidence="4 5">cv. Jemalong A17</strain>
    </source>
</reference>
<dbReference type="InterPro" id="IPR001650">
    <property type="entry name" value="Helicase_C-like"/>
</dbReference>
<evidence type="ECO:0000256" key="1">
    <source>
        <dbReference type="ARBA" id="ARBA00022884"/>
    </source>
</evidence>
<dbReference type="GO" id="GO:0003724">
    <property type="term" value="F:RNA helicase activity"/>
    <property type="evidence" value="ECO:0000318"/>
    <property type="project" value="GO_Central"/>
</dbReference>
<dbReference type="GO" id="GO:0003729">
    <property type="term" value="F:mRNA binding"/>
    <property type="evidence" value="ECO:0000318"/>
    <property type="project" value="GO_Central"/>
</dbReference>
<dbReference type="Pfam" id="PF00271">
    <property type="entry name" value="Helicase_C"/>
    <property type="match status" value="1"/>
</dbReference>
<dbReference type="STRING" id="3880.A0A072TEZ9"/>
<keyword evidence="3" id="KW-0067">ATP-binding</keyword>
<name>A0A072TEZ9_MEDTR</name>
<dbReference type="HOGENOM" id="CLU_003041_25_0_1"/>
<dbReference type="GO" id="GO:0010494">
    <property type="term" value="C:cytoplasmic stress granule"/>
    <property type="evidence" value="ECO:0000318"/>
    <property type="project" value="GO_Central"/>
</dbReference>
<dbReference type="GO" id="GO:0016973">
    <property type="term" value="P:poly(A)+ mRNA export from nucleus"/>
    <property type="evidence" value="ECO:0000318"/>
    <property type="project" value="GO_Central"/>
</dbReference>
<feature type="domain" description="Helicase C-terminal" evidence="2">
    <location>
        <begin position="61"/>
        <end position="215"/>
    </location>
</feature>
<proteinExistence type="predicted"/>
<dbReference type="PROSITE" id="PS51194">
    <property type="entry name" value="HELICASE_CTER"/>
    <property type="match status" value="1"/>
</dbReference>
<evidence type="ECO:0000313" key="5">
    <source>
        <dbReference type="Proteomes" id="UP000002051"/>
    </source>
</evidence>
<dbReference type="PANTHER" id="PTHR47958">
    <property type="entry name" value="ATP-DEPENDENT RNA HELICASE DBP3"/>
    <property type="match status" value="1"/>
</dbReference>
<dbReference type="CDD" id="cd18787">
    <property type="entry name" value="SF2_C_DEAD"/>
    <property type="match status" value="1"/>
</dbReference>
<keyword evidence="3" id="KW-0547">Nucleotide-binding</keyword>
<dbReference type="SMART" id="SM00490">
    <property type="entry name" value="HELICc"/>
    <property type="match status" value="1"/>
</dbReference>
<feature type="non-terminal residue" evidence="3">
    <location>
        <position position="1"/>
    </location>
</feature>
<dbReference type="SUPFAM" id="SSF52540">
    <property type="entry name" value="P-loop containing nucleoside triphosphate hydrolases"/>
    <property type="match status" value="1"/>
</dbReference>
<dbReference type="InterPro" id="IPR027417">
    <property type="entry name" value="P-loop_NTPase"/>
</dbReference>
<reference evidence="3 5" key="2">
    <citation type="journal article" date="2014" name="BMC Genomics">
        <title>An improved genome release (version Mt4.0) for the model legume Medicago truncatula.</title>
        <authorList>
            <person name="Tang H."/>
            <person name="Krishnakumar V."/>
            <person name="Bidwell S."/>
            <person name="Rosen B."/>
            <person name="Chan A."/>
            <person name="Zhou S."/>
            <person name="Gentzbittel L."/>
            <person name="Childs K.L."/>
            <person name="Yandell M."/>
            <person name="Gundlach H."/>
            <person name="Mayer K.F."/>
            <person name="Schwartz D.C."/>
            <person name="Town C.D."/>
        </authorList>
    </citation>
    <scope>GENOME REANNOTATION</scope>
    <source>
        <strain evidence="3">A17</strain>
        <strain evidence="4 5">cv. Jemalong A17</strain>
    </source>
</reference>
<gene>
    <name evidence="3" type="ORF">MTR_0427s0010</name>
</gene>
<protein>
    <submittedName>
        <fullName evidence="3">DEAD-box RNA helicase family protein</fullName>
    </submittedName>
</protein>
<dbReference type="AlphaFoldDB" id="A0A072TEZ9"/>
<dbReference type="Gene3D" id="3.40.50.300">
    <property type="entry name" value="P-loop containing nucleotide triphosphate hydrolases"/>
    <property type="match status" value="1"/>
</dbReference>
<dbReference type="GO" id="GO:0005634">
    <property type="term" value="C:nucleus"/>
    <property type="evidence" value="ECO:0000318"/>
    <property type="project" value="GO_Central"/>
</dbReference>
<evidence type="ECO:0000313" key="3">
    <source>
        <dbReference type="EMBL" id="KEH15937.1"/>
    </source>
</evidence>
<evidence type="ECO:0000313" key="4">
    <source>
        <dbReference type="EnsemblPlants" id="KEH15937"/>
    </source>
</evidence>
<sequence>DDGFRDDSLRIIEKTQKFNSNCQVLFFSATLNDIVKNFVTRIVAKEHNEIFVKKEELPLKAVKQYKVHCPDELAKIECKNVAKALVDLSYKVNSILDALEHEERDKMVKEFKDGSTGVLISNDVLARGFDQDQVNLVINYDLPLNYTAEITCGGKPELDCEVYFHRVGRAGRFGRKGAVFNLICDERDEKLMSKIENHFGNHVTEVRQKCVEDYKDAFKKAGLLYRC</sequence>
<accession>A0A072TEZ9</accession>
<dbReference type="Proteomes" id="UP000002051">
    <property type="component" value="Unassembled WGS sequence"/>
</dbReference>
<evidence type="ECO:0000259" key="2">
    <source>
        <dbReference type="PROSITE" id="PS51194"/>
    </source>
</evidence>
<keyword evidence="3" id="KW-0347">Helicase</keyword>
<keyword evidence="5" id="KW-1185">Reference proteome</keyword>
<keyword evidence="1" id="KW-0694">RNA-binding</keyword>
<reference evidence="4" key="3">
    <citation type="submission" date="2015-06" db="UniProtKB">
        <authorList>
            <consortium name="EnsemblPlants"/>
        </authorList>
    </citation>
    <scope>IDENTIFICATION</scope>
    <source>
        <strain evidence="4">cv. Jemalong A17</strain>
    </source>
</reference>
<organism evidence="3 5">
    <name type="scientific">Medicago truncatula</name>
    <name type="common">Barrel medic</name>
    <name type="synonym">Medicago tribuloides</name>
    <dbReference type="NCBI Taxonomy" id="3880"/>
    <lineage>
        <taxon>Eukaryota</taxon>
        <taxon>Viridiplantae</taxon>
        <taxon>Streptophyta</taxon>
        <taxon>Embryophyta</taxon>
        <taxon>Tracheophyta</taxon>
        <taxon>Spermatophyta</taxon>
        <taxon>Magnoliopsida</taxon>
        <taxon>eudicotyledons</taxon>
        <taxon>Gunneridae</taxon>
        <taxon>Pentapetalae</taxon>
        <taxon>rosids</taxon>
        <taxon>fabids</taxon>
        <taxon>Fabales</taxon>
        <taxon>Fabaceae</taxon>
        <taxon>Papilionoideae</taxon>
        <taxon>50 kb inversion clade</taxon>
        <taxon>NPAAA clade</taxon>
        <taxon>Hologalegina</taxon>
        <taxon>IRL clade</taxon>
        <taxon>Trifolieae</taxon>
        <taxon>Medicago</taxon>
    </lineage>
</organism>
<keyword evidence="3" id="KW-0378">Hydrolase</keyword>
<dbReference type="EMBL" id="KL403152">
    <property type="protein sequence ID" value="KEH15937.1"/>
    <property type="molecule type" value="Genomic_DNA"/>
</dbReference>
<dbReference type="EnsemblPlants" id="KEH15937">
    <property type="protein sequence ID" value="KEH15937"/>
    <property type="gene ID" value="MTR_0427s0010"/>
</dbReference>